<dbReference type="AlphaFoldDB" id="A0AA38J3W3"/>
<dbReference type="Proteomes" id="UP001168821">
    <property type="component" value="Unassembled WGS sequence"/>
</dbReference>
<sequence>MFAVIHARIRPDHGLSRYCSHTGNCAPDFRLLRDVISMSDREVANLLAGSITHLHTAFVLRRELKKLQLKSHRCRIMNADTDRGFFP</sequence>
<reference evidence="1" key="1">
    <citation type="journal article" date="2023" name="G3 (Bethesda)">
        <title>Whole genome assemblies of Zophobas morio and Tenebrio molitor.</title>
        <authorList>
            <person name="Kaur S."/>
            <person name="Stinson S.A."/>
            <person name="diCenzo G.C."/>
        </authorList>
    </citation>
    <scope>NUCLEOTIDE SEQUENCE</scope>
    <source>
        <strain evidence="1">QUZm001</strain>
    </source>
</reference>
<keyword evidence="2" id="KW-1185">Reference proteome</keyword>
<gene>
    <name evidence="1" type="ORF">Zmor_000171</name>
</gene>
<proteinExistence type="predicted"/>
<protein>
    <submittedName>
        <fullName evidence="1">Uncharacterized protein</fullName>
    </submittedName>
</protein>
<dbReference type="EMBL" id="JALNTZ010000001">
    <property type="protein sequence ID" value="KAJ3664617.1"/>
    <property type="molecule type" value="Genomic_DNA"/>
</dbReference>
<name>A0AA38J3W3_9CUCU</name>
<organism evidence="1 2">
    <name type="scientific">Zophobas morio</name>
    <dbReference type="NCBI Taxonomy" id="2755281"/>
    <lineage>
        <taxon>Eukaryota</taxon>
        <taxon>Metazoa</taxon>
        <taxon>Ecdysozoa</taxon>
        <taxon>Arthropoda</taxon>
        <taxon>Hexapoda</taxon>
        <taxon>Insecta</taxon>
        <taxon>Pterygota</taxon>
        <taxon>Neoptera</taxon>
        <taxon>Endopterygota</taxon>
        <taxon>Coleoptera</taxon>
        <taxon>Polyphaga</taxon>
        <taxon>Cucujiformia</taxon>
        <taxon>Tenebrionidae</taxon>
        <taxon>Zophobas</taxon>
    </lineage>
</organism>
<evidence type="ECO:0000313" key="1">
    <source>
        <dbReference type="EMBL" id="KAJ3664617.1"/>
    </source>
</evidence>
<comment type="caution">
    <text evidence="1">The sequence shown here is derived from an EMBL/GenBank/DDBJ whole genome shotgun (WGS) entry which is preliminary data.</text>
</comment>
<accession>A0AA38J3W3</accession>
<evidence type="ECO:0000313" key="2">
    <source>
        <dbReference type="Proteomes" id="UP001168821"/>
    </source>
</evidence>